<dbReference type="AlphaFoldDB" id="A0A8H7AQT9"/>
<comment type="caution">
    <text evidence="1">The sequence shown here is derived from an EMBL/GenBank/DDBJ whole genome shotgun (WGS) entry which is preliminary data.</text>
</comment>
<accession>A0A8H7AQT9</accession>
<proteinExistence type="predicted"/>
<dbReference type="Proteomes" id="UP000606974">
    <property type="component" value="Unassembled WGS sequence"/>
</dbReference>
<sequence>MGVQNLCPNYTQIRRIITEICRNKGIEIHWASTTSLDSLPASLTPSKAVDHALWMSRAPVMRYCHSAMTTPEQIKIMSTKVASLQVSSPEAHSQSKTD</sequence>
<protein>
    <submittedName>
        <fullName evidence="1">Uncharacterized protein</fullName>
    </submittedName>
</protein>
<organism evidence="1 2">
    <name type="scientific">Endocarpon pusillum</name>
    <dbReference type="NCBI Taxonomy" id="364733"/>
    <lineage>
        <taxon>Eukaryota</taxon>
        <taxon>Fungi</taxon>
        <taxon>Dikarya</taxon>
        <taxon>Ascomycota</taxon>
        <taxon>Pezizomycotina</taxon>
        <taxon>Eurotiomycetes</taxon>
        <taxon>Chaetothyriomycetidae</taxon>
        <taxon>Verrucariales</taxon>
        <taxon>Verrucariaceae</taxon>
        <taxon>Endocarpon</taxon>
    </lineage>
</organism>
<keyword evidence="2" id="KW-1185">Reference proteome</keyword>
<reference evidence="1" key="1">
    <citation type="submission" date="2020-02" db="EMBL/GenBank/DDBJ databases">
        <authorList>
            <person name="Palmer J.M."/>
        </authorList>
    </citation>
    <scope>NUCLEOTIDE SEQUENCE</scope>
    <source>
        <strain evidence="1">EPUS1.4</strain>
        <tissue evidence="1">Thallus</tissue>
    </source>
</reference>
<gene>
    <name evidence="1" type="ORF">GJ744_008852</name>
</gene>
<name>A0A8H7AQT9_9EURO</name>
<evidence type="ECO:0000313" key="1">
    <source>
        <dbReference type="EMBL" id="KAF7513558.1"/>
    </source>
</evidence>
<evidence type="ECO:0000313" key="2">
    <source>
        <dbReference type="Proteomes" id="UP000606974"/>
    </source>
</evidence>
<dbReference type="EMBL" id="JAACFV010000005">
    <property type="protein sequence ID" value="KAF7513558.1"/>
    <property type="molecule type" value="Genomic_DNA"/>
</dbReference>